<dbReference type="InterPro" id="IPR055173">
    <property type="entry name" value="NrdR-like_N"/>
</dbReference>
<dbReference type="GO" id="GO:0003677">
    <property type="term" value="F:DNA binding"/>
    <property type="evidence" value="ECO:0007669"/>
    <property type="project" value="UniProtKB-KW"/>
</dbReference>
<keyword evidence="4 8" id="KW-0067">ATP-binding</keyword>
<comment type="function">
    <text evidence="8">Negatively regulates transcription of bacterial ribonucleotide reductase nrd genes and operons by binding to NrdR-boxes.</text>
</comment>
<dbReference type="InterPro" id="IPR005144">
    <property type="entry name" value="ATP-cone_dom"/>
</dbReference>
<comment type="similarity">
    <text evidence="8">Belongs to the NrdR family.</text>
</comment>
<evidence type="ECO:0000256" key="2">
    <source>
        <dbReference type="ARBA" id="ARBA00022741"/>
    </source>
</evidence>
<keyword evidence="11" id="KW-1185">Reference proteome</keyword>
<keyword evidence="3 8" id="KW-0862">Zinc</keyword>
<sequence length="158" mass="18849">MHCPYCGSSQLKVIDSRHIYQDNSIKRRRECEKCGKRFSTFEVIQEASIIVIKKDNTREFFDKKKILQGIMRSCRKRPVTAKQMEDIVNEIERELLTKYDKEVPSKEIGELVIQKLRNLDVVSYVRFASVYREFKDINSFFEELDNLKKEENEKSRDN</sequence>
<dbReference type="EMBL" id="MBEW02000003">
    <property type="protein sequence ID" value="RDY21931.1"/>
    <property type="molecule type" value="Genomic_DNA"/>
</dbReference>
<dbReference type="Pfam" id="PF22811">
    <property type="entry name" value="Zn_ribbon_NrdR"/>
    <property type="match status" value="1"/>
</dbReference>
<keyword evidence="8" id="KW-0479">Metal-binding</keyword>
<accession>A0A371IN76</accession>
<evidence type="ECO:0000256" key="7">
    <source>
        <dbReference type="ARBA" id="ARBA00023163"/>
    </source>
</evidence>
<reference evidence="10 11" key="1">
    <citation type="journal article" date="2016" name="Genome Announc.">
        <title>Draft Genome Sequence of Criibacterium bergeronii gen. nov., sp. nov., Strain CCRI-22567T, Isolated from a Vaginal Sample from a Woman with Bacterial Vaginosis.</title>
        <authorList>
            <person name="Maheux A.F."/>
            <person name="Berube E."/>
            <person name="Boudreau D.K."/>
            <person name="Raymond F."/>
            <person name="Corbeil J."/>
            <person name="Roy P.H."/>
            <person name="Boissinot M."/>
            <person name="Omar R.F."/>
        </authorList>
    </citation>
    <scope>NUCLEOTIDE SEQUENCE [LARGE SCALE GENOMIC DNA]</scope>
    <source>
        <strain evidence="10 11">CCRI-22567</strain>
    </source>
</reference>
<dbReference type="Proteomes" id="UP000093352">
    <property type="component" value="Unassembled WGS sequence"/>
</dbReference>
<dbReference type="GO" id="GO:0005524">
    <property type="term" value="F:ATP binding"/>
    <property type="evidence" value="ECO:0007669"/>
    <property type="project" value="UniProtKB-UniRule"/>
</dbReference>
<keyword evidence="2 8" id="KW-0547">Nucleotide-binding</keyword>
<evidence type="ECO:0000313" key="10">
    <source>
        <dbReference type="EMBL" id="RDY21931.1"/>
    </source>
</evidence>
<evidence type="ECO:0000256" key="8">
    <source>
        <dbReference type="HAMAP-Rule" id="MF_00440"/>
    </source>
</evidence>
<comment type="caution">
    <text evidence="10">The sequence shown here is derived from an EMBL/GenBank/DDBJ whole genome shotgun (WGS) entry which is preliminary data.</text>
</comment>
<comment type="cofactor">
    <cofactor evidence="8">
        <name>Zn(2+)</name>
        <dbReference type="ChEBI" id="CHEBI:29105"/>
    </cofactor>
    <text evidence="8">Binds 1 zinc ion.</text>
</comment>
<dbReference type="AlphaFoldDB" id="A0A371IN76"/>
<dbReference type="RefSeq" id="WP_068914167.1">
    <property type="nucleotide sequence ID" value="NZ_MBEW02000003.1"/>
</dbReference>
<evidence type="ECO:0000313" key="11">
    <source>
        <dbReference type="Proteomes" id="UP000093352"/>
    </source>
</evidence>
<evidence type="ECO:0000259" key="9">
    <source>
        <dbReference type="PROSITE" id="PS51161"/>
    </source>
</evidence>
<dbReference type="GO" id="GO:0008270">
    <property type="term" value="F:zinc ion binding"/>
    <property type="evidence" value="ECO:0007669"/>
    <property type="project" value="UniProtKB-UniRule"/>
</dbReference>
<evidence type="ECO:0000256" key="3">
    <source>
        <dbReference type="ARBA" id="ARBA00022833"/>
    </source>
</evidence>
<feature type="zinc finger region" evidence="8">
    <location>
        <begin position="3"/>
        <end position="34"/>
    </location>
</feature>
<keyword evidence="6 8" id="KW-0238">DNA-binding</keyword>
<dbReference type="InterPro" id="IPR003796">
    <property type="entry name" value="RNR_NrdR-like"/>
</dbReference>
<gene>
    <name evidence="8" type="primary">nrdR</name>
    <name evidence="10" type="ORF">BBG48_002345</name>
</gene>
<dbReference type="STRING" id="1871336.BBG48_07080"/>
<keyword evidence="8" id="KW-0863">Zinc-finger</keyword>
<evidence type="ECO:0000256" key="6">
    <source>
        <dbReference type="ARBA" id="ARBA00023125"/>
    </source>
</evidence>
<feature type="domain" description="ATP-cone" evidence="9">
    <location>
        <begin position="49"/>
        <end position="139"/>
    </location>
</feature>
<protein>
    <recommendedName>
        <fullName evidence="8">Transcriptional repressor NrdR</fullName>
    </recommendedName>
</protein>
<evidence type="ECO:0000256" key="1">
    <source>
        <dbReference type="ARBA" id="ARBA00022491"/>
    </source>
</evidence>
<dbReference type="PROSITE" id="PS51161">
    <property type="entry name" value="ATP_CONE"/>
    <property type="match status" value="1"/>
</dbReference>
<dbReference type="PANTHER" id="PTHR30455">
    <property type="entry name" value="TRANSCRIPTIONAL REPRESSOR NRDR"/>
    <property type="match status" value="1"/>
</dbReference>
<organism evidence="10 11">
    <name type="scientific">Criibacterium bergeronii</name>
    <dbReference type="NCBI Taxonomy" id="1871336"/>
    <lineage>
        <taxon>Bacteria</taxon>
        <taxon>Bacillati</taxon>
        <taxon>Bacillota</taxon>
        <taxon>Clostridia</taxon>
        <taxon>Peptostreptococcales</taxon>
        <taxon>Filifactoraceae</taxon>
        <taxon>Criibacterium</taxon>
    </lineage>
</organism>
<keyword evidence="7 8" id="KW-0804">Transcription</keyword>
<keyword evidence="1 8" id="KW-0678">Repressor</keyword>
<proteinExistence type="inferred from homology"/>
<dbReference type="Pfam" id="PF03477">
    <property type="entry name" value="ATP-cone"/>
    <property type="match status" value="1"/>
</dbReference>
<dbReference type="PANTHER" id="PTHR30455:SF2">
    <property type="entry name" value="TRANSCRIPTIONAL REPRESSOR NRDR"/>
    <property type="match status" value="1"/>
</dbReference>
<keyword evidence="5 8" id="KW-0805">Transcription regulation</keyword>
<evidence type="ECO:0000256" key="5">
    <source>
        <dbReference type="ARBA" id="ARBA00023015"/>
    </source>
</evidence>
<dbReference type="GO" id="GO:0045892">
    <property type="term" value="P:negative regulation of DNA-templated transcription"/>
    <property type="evidence" value="ECO:0007669"/>
    <property type="project" value="UniProtKB-UniRule"/>
</dbReference>
<name>A0A371IN76_9FIRM</name>
<dbReference type="HAMAP" id="MF_00440">
    <property type="entry name" value="NrdR"/>
    <property type="match status" value="1"/>
</dbReference>
<dbReference type="NCBIfam" id="TIGR00244">
    <property type="entry name" value="transcriptional regulator NrdR"/>
    <property type="match status" value="1"/>
</dbReference>
<evidence type="ECO:0000256" key="4">
    <source>
        <dbReference type="ARBA" id="ARBA00022840"/>
    </source>
</evidence>